<feature type="transmembrane region" description="Helical" evidence="9">
    <location>
        <begin position="381"/>
        <end position="400"/>
    </location>
</feature>
<dbReference type="PANTHER" id="PTHR31806">
    <property type="entry name" value="PURINE-CYTOSINE PERMEASE FCY2-RELATED"/>
    <property type="match status" value="1"/>
</dbReference>
<evidence type="ECO:0000256" key="1">
    <source>
        <dbReference type="ARBA" id="ARBA00004141"/>
    </source>
</evidence>
<feature type="transmembrane region" description="Helical" evidence="9">
    <location>
        <begin position="452"/>
        <end position="470"/>
    </location>
</feature>
<proteinExistence type="inferred from homology"/>
<evidence type="ECO:0000256" key="5">
    <source>
        <dbReference type="ARBA" id="ARBA00022692"/>
    </source>
</evidence>
<dbReference type="AlphaFoldDB" id="A0AAJ0BDD1"/>
<dbReference type="CDD" id="cd11484">
    <property type="entry name" value="SLC-NCS1sbd_CobB-like"/>
    <property type="match status" value="1"/>
</dbReference>
<keyword evidence="5 9" id="KW-0812">Transmembrane</keyword>
<feature type="transmembrane region" description="Helical" evidence="9">
    <location>
        <begin position="285"/>
        <end position="309"/>
    </location>
</feature>
<keyword evidence="4" id="KW-0597">Phosphoprotein</keyword>
<name>A0AAJ0BDD1_9PEZI</name>
<protein>
    <submittedName>
        <fullName evidence="10">Purine-cytosine permease</fullName>
    </submittedName>
</protein>
<gene>
    <name evidence="10" type="ORF">QBC47DRAFT_301790</name>
</gene>
<reference evidence="10" key="1">
    <citation type="submission" date="2023-06" db="EMBL/GenBank/DDBJ databases">
        <title>Genome-scale phylogeny and comparative genomics of the fungal order Sordariales.</title>
        <authorList>
            <consortium name="Lawrence Berkeley National Laboratory"/>
            <person name="Hensen N."/>
            <person name="Bonometti L."/>
            <person name="Westerberg I."/>
            <person name="Brannstrom I.O."/>
            <person name="Guillou S."/>
            <person name="Cros-Aarteil S."/>
            <person name="Calhoun S."/>
            <person name="Haridas S."/>
            <person name="Kuo A."/>
            <person name="Mondo S."/>
            <person name="Pangilinan J."/>
            <person name="Riley R."/>
            <person name="Labutti K."/>
            <person name="Andreopoulos B."/>
            <person name="Lipzen A."/>
            <person name="Chen C."/>
            <person name="Yanf M."/>
            <person name="Daum C."/>
            <person name="Ng V."/>
            <person name="Clum A."/>
            <person name="Steindorff A."/>
            <person name="Ohm R."/>
            <person name="Martin F."/>
            <person name="Silar P."/>
            <person name="Natvig D."/>
            <person name="Lalanne C."/>
            <person name="Gautier V."/>
            <person name="Ament-Velasquez S.L."/>
            <person name="Kruys A."/>
            <person name="Hutchinson M.I."/>
            <person name="Powell A.J."/>
            <person name="Barry K."/>
            <person name="Miller A.N."/>
            <person name="Grigoriev I.V."/>
            <person name="Debuchy R."/>
            <person name="Gladieux P."/>
            <person name="Thoren M.H."/>
            <person name="Johannesson H."/>
        </authorList>
    </citation>
    <scope>NUCLEOTIDE SEQUENCE</scope>
    <source>
        <strain evidence="10">PSN4</strain>
    </source>
</reference>
<evidence type="ECO:0000313" key="11">
    <source>
        <dbReference type="Proteomes" id="UP001239445"/>
    </source>
</evidence>
<dbReference type="PIRSF" id="PIRSF002744">
    <property type="entry name" value="Pur-cyt_permease"/>
    <property type="match status" value="1"/>
</dbReference>
<dbReference type="GO" id="GO:0022857">
    <property type="term" value="F:transmembrane transporter activity"/>
    <property type="evidence" value="ECO:0007669"/>
    <property type="project" value="InterPro"/>
</dbReference>
<dbReference type="PANTHER" id="PTHR31806:SF1">
    <property type="entry name" value="PURINE-CYTOSINE PERMEASE FCY2-RELATED"/>
    <property type="match status" value="1"/>
</dbReference>
<sequence length="516" mass="55951">MRTHTRSVDTDPEKNETLDLTMMAAKDEENAIRDRDFGSGNDLYAKLQRLAGRFGVEQRGIERVPSDERADKGLSRVGTLWMSANLAVSTFAVGAIAVPVFGLGFVDAALVIILVTLLGVMPVCFFSTLGPVFGLRQMVLSRFYFGYYGVKLAAVLNIVSCIGWSAVNVVVAAQLMHAVNADVPGWASILILGVCTLAVSMFGYRAVHVYERWSWLPCLVVFLIVLTQFARSGQFASLLPLSAGAAEASSVLSFASAVFGFASGWCVFAADYTVYQPPARSRPMVFLWTFAGMYIPLIFLELLGAAVATATVHNDDYRAAYESSAVGGLLAQALVPSFGRFGEFCLVVLALSAIANNCPNIYSVSLNLQVLARRTQRVPRFVWTLLSTCAYLAIAIPGYSDFSTWLDSFLLSFSYWLAIYEAVSLSEHFVFRRGTKGYRPEDYTSPHALPPGFAAVAAFFVGVGGAILGMAQPWFVGPIAKLCGVHGGDLGFELAFILGVLSYLPLRVAEKGYFGR</sequence>
<dbReference type="InterPro" id="IPR026030">
    <property type="entry name" value="Pur-cyt_permease_Fcy2/21/22"/>
</dbReference>
<evidence type="ECO:0000313" key="10">
    <source>
        <dbReference type="EMBL" id="KAK1754998.1"/>
    </source>
</evidence>
<feature type="transmembrane region" description="Helical" evidence="9">
    <location>
        <begin position="490"/>
        <end position="509"/>
    </location>
</feature>
<keyword evidence="6 9" id="KW-1133">Transmembrane helix</keyword>
<evidence type="ECO:0000256" key="6">
    <source>
        <dbReference type="ARBA" id="ARBA00022989"/>
    </source>
</evidence>
<dbReference type="FunFam" id="1.10.4160.10:FF:000002">
    <property type="entry name" value="Purine-cytosine permease fcyB"/>
    <property type="match status" value="1"/>
</dbReference>
<evidence type="ECO:0000256" key="4">
    <source>
        <dbReference type="ARBA" id="ARBA00022553"/>
    </source>
</evidence>
<feature type="transmembrane region" description="Helical" evidence="9">
    <location>
        <begin position="79"/>
        <end position="102"/>
    </location>
</feature>
<accession>A0AAJ0BDD1</accession>
<dbReference type="EMBL" id="MU839834">
    <property type="protein sequence ID" value="KAK1754998.1"/>
    <property type="molecule type" value="Genomic_DNA"/>
</dbReference>
<evidence type="ECO:0000256" key="8">
    <source>
        <dbReference type="PIRNR" id="PIRNR002744"/>
    </source>
</evidence>
<dbReference type="GO" id="GO:0015851">
    <property type="term" value="P:nucleobase transport"/>
    <property type="evidence" value="ECO:0007669"/>
    <property type="project" value="UniProtKB-ARBA"/>
</dbReference>
<feature type="transmembrane region" description="Helical" evidence="9">
    <location>
        <begin position="145"/>
        <end position="166"/>
    </location>
</feature>
<dbReference type="Proteomes" id="UP001239445">
    <property type="component" value="Unassembled WGS sequence"/>
</dbReference>
<dbReference type="GO" id="GO:0000329">
    <property type="term" value="C:fungal-type vacuole membrane"/>
    <property type="evidence" value="ECO:0007669"/>
    <property type="project" value="TreeGrafter"/>
</dbReference>
<comment type="similarity">
    <text evidence="2 8">Belongs to the purine-cytosine permease (2.A.39) family.</text>
</comment>
<keyword evidence="7 8" id="KW-0472">Membrane</keyword>
<evidence type="ECO:0000256" key="7">
    <source>
        <dbReference type="ARBA" id="ARBA00023136"/>
    </source>
</evidence>
<dbReference type="InterPro" id="IPR001248">
    <property type="entry name" value="Pur-cyt_permease"/>
</dbReference>
<feature type="transmembrane region" description="Helical" evidence="9">
    <location>
        <begin position="108"/>
        <end position="133"/>
    </location>
</feature>
<evidence type="ECO:0000256" key="3">
    <source>
        <dbReference type="ARBA" id="ARBA00022448"/>
    </source>
</evidence>
<feature type="transmembrane region" description="Helical" evidence="9">
    <location>
        <begin position="412"/>
        <end position="431"/>
    </location>
</feature>
<feature type="transmembrane region" description="Helical" evidence="9">
    <location>
        <begin position="213"/>
        <end position="231"/>
    </location>
</feature>
<organism evidence="10 11">
    <name type="scientific">Echria macrotheca</name>
    <dbReference type="NCBI Taxonomy" id="438768"/>
    <lineage>
        <taxon>Eukaryota</taxon>
        <taxon>Fungi</taxon>
        <taxon>Dikarya</taxon>
        <taxon>Ascomycota</taxon>
        <taxon>Pezizomycotina</taxon>
        <taxon>Sordariomycetes</taxon>
        <taxon>Sordariomycetidae</taxon>
        <taxon>Sordariales</taxon>
        <taxon>Schizotheciaceae</taxon>
        <taxon>Echria</taxon>
    </lineage>
</organism>
<dbReference type="Pfam" id="PF02133">
    <property type="entry name" value="Transp_cyt_pur"/>
    <property type="match status" value="1"/>
</dbReference>
<comment type="caution">
    <text evidence="10">The sequence shown here is derived from an EMBL/GenBank/DDBJ whole genome shotgun (WGS) entry which is preliminary data.</text>
</comment>
<evidence type="ECO:0000256" key="9">
    <source>
        <dbReference type="SAM" id="Phobius"/>
    </source>
</evidence>
<feature type="transmembrane region" description="Helical" evidence="9">
    <location>
        <begin position="251"/>
        <end position="273"/>
    </location>
</feature>
<dbReference type="GO" id="GO:0005886">
    <property type="term" value="C:plasma membrane"/>
    <property type="evidence" value="ECO:0007669"/>
    <property type="project" value="TreeGrafter"/>
</dbReference>
<evidence type="ECO:0000256" key="2">
    <source>
        <dbReference type="ARBA" id="ARBA00008974"/>
    </source>
</evidence>
<dbReference type="Gene3D" id="1.10.4160.10">
    <property type="entry name" value="Hydantoin permease"/>
    <property type="match status" value="1"/>
</dbReference>
<keyword evidence="3 8" id="KW-0813">Transport</keyword>
<comment type="subcellular location">
    <subcellularLocation>
        <location evidence="1">Membrane</location>
        <topology evidence="1">Multi-pass membrane protein</topology>
    </subcellularLocation>
</comment>
<feature type="transmembrane region" description="Helical" evidence="9">
    <location>
        <begin position="186"/>
        <end position="206"/>
    </location>
</feature>
<keyword evidence="11" id="KW-1185">Reference proteome</keyword>